<dbReference type="Proteomes" id="UP000182915">
    <property type="component" value="Chromosome I"/>
</dbReference>
<feature type="compositionally biased region" description="Low complexity" evidence="3">
    <location>
        <begin position="23"/>
        <end position="39"/>
    </location>
</feature>
<dbReference type="PANTHER" id="PTHR22946">
    <property type="entry name" value="DIENELACTONE HYDROLASE DOMAIN-CONTAINING PROTEIN-RELATED"/>
    <property type="match status" value="1"/>
</dbReference>
<evidence type="ECO:0000313" key="5">
    <source>
        <dbReference type="EMBL" id="SEH48411.1"/>
    </source>
</evidence>
<name>A0A1H6IGB7_MYCRU</name>
<reference evidence="6" key="1">
    <citation type="submission" date="2016-10" db="EMBL/GenBank/DDBJ databases">
        <authorList>
            <person name="Varghese N."/>
            <person name="Submissions S."/>
        </authorList>
    </citation>
    <scope>NUCLEOTIDE SEQUENCE [LARGE SCALE GENOMIC DNA]</scope>
    <source>
        <strain evidence="6">DSM 45405</strain>
    </source>
</reference>
<organism evidence="5 6">
    <name type="scientific">Mycolicibacterium rutilum</name>
    <name type="common">Mycobacterium rutilum</name>
    <dbReference type="NCBI Taxonomy" id="370526"/>
    <lineage>
        <taxon>Bacteria</taxon>
        <taxon>Bacillati</taxon>
        <taxon>Actinomycetota</taxon>
        <taxon>Actinomycetes</taxon>
        <taxon>Mycobacteriales</taxon>
        <taxon>Mycobacteriaceae</taxon>
        <taxon>Mycolicibacterium</taxon>
    </lineage>
</organism>
<keyword evidence="6" id="KW-1185">Reference proteome</keyword>
<gene>
    <name evidence="5" type="ORF">SAMN04489835_0352</name>
</gene>
<comment type="similarity">
    <text evidence="1">Belongs to the AB hydrolase superfamily.</text>
</comment>
<proteinExistence type="inferred from homology"/>
<dbReference type="STRING" id="370526.SAMN04489835_0352"/>
<keyword evidence="2" id="KW-0378">Hydrolase</keyword>
<evidence type="ECO:0000256" key="3">
    <source>
        <dbReference type="SAM" id="MobiDB-lite"/>
    </source>
</evidence>
<protein>
    <submittedName>
        <fullName evidence="5">X-Pro dipeptidyl-peptidase (S15 family)</fullName>
    </submittedName>
</protein>
<dbReference type="InterPro" id="IPR000383">
    <property type="entry name" value="Xaa-Pro-like_dom"/>
</dbReference>
<dbReference type="GO" id="GO:0008239">
    <property type="term" value="F:dipeptidyl-peptidase activity"/>
    <property type="evidence" value="ECO:0007669"/>
    <property type="project" value="InterPro"/>
</dbReference>
<evidence type="ECO:0000313" key="6">
    <source>
        <dbReference type="Proteomes" id="UP000182915"/>
    </source>
</evidence>
<feature type="domain" description="Xaa-Pro dipeptidyl-peptidase C-terminal" evidence="4">
    <location>
        <begin position="509"/>
        <end position="714"/>
    </location>
</feature>
<sequence length="726" mass="75659">MAVALGIGTAVFTGHGVASAEPSDTSASTSGTSQSSSSESKADTKKADAKKPDTTVSGAAKEDDTEKEDDTKDTKATKDDDDKADEEPKDESDEPDEPANKPKKQATVAVSQPDEAVDKPAADDGEDEPAPVETAAWTLAAASRREIGASQDESPAAANSVSATPVAATTVVAKPSTPLLTPLQHVPIFGPLFVTPVVAALKQVPFVGDILHPIIGYPVGFTGGTTPRDVHVISADGTAIYVHFFPAQGANTGKVAPTILNGPGLGLPGETNPLAQDNPFMPNQVIGMAPLLQGGYNVVTWDPRGEWQSGGVLQIDNPAYEGQDMKAILDWIAQQPEVQLDAPGDPRIGMVGASYGGGIQLVTAAIDHRVDAIAPTIAWNNLNTSLYNAGAVKTSWGAILTAALLLTGARVNPQIYGAVATGLFTGQITPAQQDFLDQRSPDRLLDQITAPTLLLQGTVDTLFSLQEAHDNAIALIGNGVPTKVVWFCGGHGACISSGNDGTLIEEATMNWLDRYVMGLAVSTGPQFEWVDQKGRRFGSSQYPVTPGPALAVQTTISETLGLYQFFNGSGPNLRALQAGPIGALLGILSSSRAANAVNVTLPAQQTTQYLVGAPQLEFTYSGTGEARHVYAQLVDDETGLVLGNQVTPIPVTLDGEEHVATVSLEQIAHTLEPGQTVTLQIVASAIQYQAFITYGRLTVSNVKLSVPTTNATAVAPASELDALLTA</sequence>
<accession>A0A1H6IGB7</accession>
<feature type="compositionally biased region" description="Basic and acidic residues" evidence="3">
    <location>
        <begin position="60"/>
        <end position="81"/>
    </location>
</feature>
<feature type="region of interest" description="Disordered" evidence="3">
    <location>
        <begin position="1"/>
        <end position="132"/>
    </location>
</feature>
<dbReference type="EMBL" id="LT629971">
    <property type="protein sequence ID" value="SEH48411.1"/>
    <property type="molecule type" value="Genomic_DNA"/>
</dbReference>
<dbReference type="GO" id="GO:0052689">
    <property type="term" value="F:carboxylic ester hydrolase activity"/>
    <property type="evidence" value="ECO:0007669"/>
    <property type="project" value="UniProtKB-ARBA"/>
</dbReference>
<feature type="compositionally biased region" description="Basic and acidic residues" evidence="3">
    <location>
        <begin position="40"/>
        <end position="53"/>
    </location>
</feature>
<dbReference type="InterPro" id="IPR029058">
    <property type="entry name" value="AB_hydrolase_fold"/>
</dbReference>
<feature type="compositionally biased region" description="Acidic residues" evidence="3">
    <location>
        <begin position="82"/>
        <end position="97"/>
    </location>
</feature>
<dbReference type="Pfam" id="PF02129">
    <property type="entry name" value="Peptidase_S15"/>
    <property type="match status" value="1"/>
</dbReference>
<evidence type="ECO:0000256" key="2">
    <source>
        <dbReference type="ARBA" id="ARBA00022801"/>
    </source>
</evidence>
<evidence type="ECO:0000259" key="4">
    <source>
        <dbReference type="SMART" id="SM00939"/>
    </source>
</evidence>
<dbReference type="PANTHER" id="PTHR22946:SF9">
    <property type="entry name" value="POLYKETIDE TRANSFERASE AF380"/>
    <property type="match status" value="1"/>
</dbReference>
<dbReference type="OrthoDB" id="9804819at2"/>
<dbReference type="Gene3D" id="3.40.50.1820">
    <property type="entry name" value="alpha/beta hydrolase"/>
    <property type="match status" value="1"/>
</dbReference>
<evidence type="ECO:0000256" key="1">
    <source>
        <dbReference type="ARBA" id="ARBA00008645"/>
    </source>
</evidence>
<dbReference type="InterPro" id="IPR050261">
    <property type="entry name" value="FrsA_esterase"/>
</dbReference>
<dbReference type="InterPro" id="IPR013736">
    <property type="entry name" value="Xaa-Pro_dipept_C"/>
</dbReference>
<dbReference type="SMART" id="SM00939">
    <property type="entry name" value="PepX_C"/>
    <property type="match status" value="1"/>
</dbReference>
<dbReference type="AlphaFoldDB" id="A0A1H6IGB7"/>
<dbReference type="SUPFAM" id="SSF53474">
    <property type="entry name" value="alpha/beta-Hydrolases"/>
    <property type="match status" value="1"/>
</dbReference>